<dbReference type="Pfam" id="PF01762">
    <property type="entry name" value="Galactosyl_T"/>
    <property type="match status" value="1"/>
</dbReference>
<evidence type="ECO:0000256" key="10">
    <source>
        <dbReference type="RuleBase" id="RU363063"/>
    </source>
</evidence>
<dbReference type="GO" id="GO:0016757">
    <property type="term" value="F:glycosyltransferase activity"/>
    <property type="evidence" value="ECO:0007669"/>
    <property type="project" value="UniProtKB-KW"/>
</dbReference>
<evidence type="ECO:0000256" key="9">
    <source>
        <dbReference type="ARBA" id="ARBA00023136"/>
    </source>
</evidence>
<keyword evidence="8 10" id="KW-0333">Golgi apparatus</keyword>
<evidence type="ECO:0000256" key="11">
    <source>
        <dbReference type="SAM" id="SignalP"/>
    </source>
</evidence>
<feature type="signal peptide" evidence="11">
    <location>
        <begin position="1"/>
        <end position="19"/>
    </location>
</feature>
<proteinExistence type="inferred from homology"/>
<dbReference type="PANTHER" id="PTHR11214">
    <property type="entry name" value="BETA-1,3-N-ACETYLGLUCOSAMINYLTRANSFERASE"/>
    <property type="match status" value="1"/>
</dbReference>
<name>A0ABD2INP1_9BILA</name>
<dbReference type="EMBL" id="JBICBT010001195">
    <property type="protein sequence ID" value="KAL3079180.1"/>
    <property type="molecule type" value="Genomic_DNA"/>
</dbReference>
<evidence type="ECO:0000256" key="3">
    <source>
        <dbReference type="ARBA" id="ARBA00022676"/>
    </source>
</evidence>
<keyword evidence="6" id="KW-0735">Signal-anchor</keyword>
<keyword evidence="5" id="KW-0812">Transmembrane</keyword>
<keyword evidence="7" id="KW-1133">Transmembrane helix</keyword>
<keyword evidence="9" id="KW-0472">Membrane</keyword>
<evidence type="ECO:0000256" key="1">
    <source>
        <dbReference type="ARBA" id="ARBA00004323"/>
    </source>
</evidence>
<dbReference type="InterPro" id="IPR002659">
    <property type="entry name" value="Glyco_trans_31"/>
</dbReference>
<keyword evidence="3 10" id="KW-0328">Glycosyltransferase</keyword>
<evidence type="ECO:0000256" key="2">
    <source>
        <dbReference type="ARBA" id="ARBA00008661"/>
    </source>
</evidence>
<evidence type="ECO:0000256" key="6">
    <source>
        <dbReference type="ARBA" id="ARBA00022968"/>
    </source>
</evidence>
<evidence type="ECO:0000313" key="12">
    <source>
        <dbReference type="EMBL" id="KAL3079180.1"/>
    </source>
</evidence>
<evidence type="ECO:0000256" key="8">
    <source>
        <dbReference type="ARBA" id="ARBA00023034"/>
    </source>
</evidence>
<keyword evidence="11" id="KW-0732">Signal</keyword>
<dbReference type="Gene3D" id="3.90.550.50">
    <property type="match status" value="1"/>
</dbReference>
<evidence type="ECO:0000256" key="7">
    <source>
        <dbReference type="ARBA" id="ARBA00022989"/>
    </source>
</evidence>
<evidence type="ECO:0000313" key="13">
    <source>
        <dbReference type="Proteomes" id="UP001620626"/>
    </source>
</evidence>
<dbReference type="PANTHER" id="PTHR11214:SF3">
    <property type="entry name" value="BETA-1,3-GALACTOSYLTRANSFERASE 6"/>
    <property type="match status" value="1"/>
</dbReference>
<reference evidence="12 13" key="1">
    <citation type="submission" date="2024-10" db="EMBL/GenBank/DDBJ databases">
        <authorList>
            <person name="Kim D."/>
        </authorList>
    </citation>
    <scope>NUCLEOTIDE SEQUENCE [LARGE SCALE GENOMIC DNA]</scope>
    <source>
        <strain evidence="12">BH-2024</strain>
    </source>
</reference>
<feature type="chain" id="PRO_5044752387" description="Hexosyltransferase" evidence="11">
    <location>
        <begin position="20"/>
        <end position="208"/>
    </location>
</feature>
<comment type="caution">
    <text evidence="12">The sequence shown here is derived from an EMBL/GenBank/DDBJ whole genome shotgun (WGS) entry which is preliminary data.</text>
</comment>
<sequence length="208" mass="23286">MAFAPIFSLLFWVVRELLGSSHSSISNLATDQQPLVPINPWPTLFPRPLIEPNCRHNILSRHNSVLIIVKSAPDRRKHRDAVRATYGALKRYPPASEAPPAVPAPAVGTGGDTFFRFRTIFVLGRPAADDAAKMNALESEAATHGDLLVGDFVDTYFNNTLKFVHSVRFARHYCALPNPVPFVLMLDDDFLLFPWNLVTELQKCHKNK</sequence>
<accession>A0ABD2INP1</accession>
<dbReference type="Proteomes" id="UP001620626">
    <property type="component" value="Unassembled WGS sequence"/>
</dbReference>
<comment type="similarity">
    <text evidence="2 10">Belongs to the glycosyltransferase 31 family.</text>
</comment>
<protein>
    <recommendedName>
        <fullName evidence="10">Hexosyltransferase</fullName>
        <ecNumber evidence="10">2.4.1.-</ecNumber>
    </recommendedName>
</protein>
<dbReference type="AlphaFoldDB" id="A0ABD2INP1"/>
<comment type="subcellular location">
    <subcellularLocation>
        <location evidence="1 10">Golgi apparatus membrane</location>
        <topology evidence="1 10">Single-pass type II membrane protein</topology>
    </subcellularLocation>
</comment>
<gene>
    <name evidence="12" type="ORF">niasHT_036233</name>
</gene>
<organism evidence="12 13">
    <name type="scientific">Heterodera trifolii</name>
    <dbReference type="NCBI Taxonomy" id="157864"/>
    <lineage>
        <taxon>Eukaryota</taxon>
        <taxon>Metazoa</taxon>
        <taxon>Ecdysozoa</taxon>
        <taxon>Nematoda</taxon>
        <taxon>Chromadorea</taxon>
        <taxon>Rhabditida</taxon>
        <taxon>Tylenchina</taxon>
        <taxon>Tylenchomorpha</taxon>
        <taxon>Tylenchoidea</taxon>
        <taxon>Heteroderidae</taxon>
        <taxon>Heteroderinae</taxon>
        <taxon>Heterodera</taxon>
    </lineage>
</organism>
<dbReference type="GO" id="GO:0000139">
    <property type="term" value="C:Golgi membrane"/>
    <property type="evidence" value="ECO:0007669"/>
    <property type="project" value="UniProtKB-SubCell"/>
</dbReference>
<evidence type="ECO:0000256" key="4">
    <source>
        <dbReference type="ARBA" id="ARBA00022679"/>
    </source>
</evidence>
<evidence type="ECO:0000256" key="5">
    <source>
        <dbReference type="ARBA" id="ARBA00022692"/>
    </source>
</evidence>
<keyword evidence="4" id="KW-0808">Transferase</keyword>
<keyword evidence="13" id="KW-1185">Reference proteome</keyword>
<dbReference type="EC" id="2.4.1.-" evidence="10"/>